<dbReference type="PhylomeDB" id="A0A0D2WMK4"/>
<evidence type="ECO:0000313" key="2">
    <source>
        <dbReference type="EMBL" id="KJE91423.1"/>
    </source>
</evidence>
<accession>A0A0D2WMK4</accession>
<dbReference type="AlphaFoldDB" id="A0A0D2WMK4"/>
<gene>
    <name evidence="2" type="ORF">CAOG_002558</name>
</gene>
<dbReference type="OrthoDB" id="10251827at2759"/>
<keyword evidence="3" id="KW-1185">Reference proteome</keyword>
<dbReference type="STRING" id="595528.A0A0D2WMK4"/>
<dbReference type="EMBL" id="KE346362">
    <property type="protein sequence ID" value="KJE91423.1"/>
    <property type="molecule type" value="Genomic_DNA"/>
</dbReference>
<dbReference type="Pfam" id="PF07258">
    <property type="entry name" value="COMM_domain"/>
    <property type="match status" value="1"/>
</dbReference>
<dbReference type="InterPro" id="IPR017920">
    <property type="entry name" value="COMM"/>
</dbReference>
<dbReference type="OMA" id="KLVDFQW"/>
<dbReference type="PROSITE" id="PS51269">
    <property type="entry name" value="COMM"/>
    <property type="match status" value="1"/>
</dbReference>
<dbReference type="RefSeq" id="XP_004349308.1">
    <property type="nucleotide sequence ID" value="XM_004349258.2"/>
</dbReference>
<dbReference type="eggNOG" id="ENOG502S0MA">
    <property type="taxonomic scope" value="Eukaryota"/>
</dbReference>
<reference evidence="3" key="1">
    <citation type="submission" date="2011-02" db="EMBL/GenBank/DDBJ databases">
        <title>The Genome Sequence of Capsaspora owczarzaki ATCC 30864.</title>
        <authorList>
            <person name="Russ C."/>
            <person name="Cuomo C."/>
            <person name="Burger G."/>
            <person name="Gray M.W."/>
            <person name="Holland P.W.H."/>
            <person name="King N."/>
            <person name="Lang F.B.F."/>
            <person name="Roger A.J."/>
            <person name="Ruiz-Trillo I."/>
            <person name="Young S.K."/>
            <person name="Zeng Q."/>
            <person name="Gargeya S."/>
            <person name="Alvarado L."/>
            <person name="Berlin A."/>
            <person name="Chapman S.B."/>
            <person name="Chen Z."/>
            <person name="Freedman E."/>
            <person name="Gellesch M."/>
            <person name="Goldberg J."/>
            <person name="Griggs A."/>
            <person name="Gujja S."/>
            <person name="Heilman E."/>
            <person name="Heiman D."/>
            <person name="Howarth C."/>
            <person name="Mehta T."/>
            <person name="Neiman D."/>
            <person name="Pearson M."/>
            <person name="Roberts A."/>
            <person name="Saif S."/>
            <person name="Shea T."/>
            <person name="Shenoy N."/>
            <person name="Sisk P."/>
            <person name="Stolte C."/>
            <person name="Sykes S."/>
            <person name="White J."/>
            <person name="Yandava C."/>
            <person name="Haas B."/>
            <person name="Nusbaum C."/>
            <person name="Birren B."/>
        </authorList>
    </citation>
    <scope>NUCLEOTIDE SEQUENCE</scope>
    <source>
        <strain evidence="3">ATCC 30864</strain>
    </source>
</reference>
<organism evidence="2 3">
    <name type="scientific">Capsaspora owczarzaki (strain ATCC 30864)</name>
    <dbReference type="NCBI Taxonomy" id="595528"/>
    <lineage>
        <taxon>Eukaryota</taxon>
        <taxon>Filasterea</taxon>
        <taxon>Capsaspora</taxon>
    </lineage>
</organism>
<name>A0A0D2WMK4_CAPO3</name>
<evidence type="ECO:0000313" key="3">
    <source>
        <dbReference type="Proteomes" id="UP000008743"/>
    </source>
</evidence>
<evidence type="ECO:0000259" key="1">
    <source>
        <dbReference type="PROSITE" id="PS51269"/>
    </source>
</evidence>
<dbReference type="Proteomes" id="UP000008743">
    <property type="component" value="Unassembled WGS sequence"/>
</dbReference>
<dbReference type="InParanoid" id="A0A0D2WMK4"/>
<proteinExistence type="predicted"/>
<sequence length="84" mass="8856">MATTTAAAATEMIGVGQLIDFKWKLGVTAQSSEATATHSAYVAVHLVVQDPSGKQATHALELSLPEFHSFSKQIKDASTLLATQ</sequence>
<protein>
    <recommendedName>
        <fullName evidence="1">COMM domain-containing protein</fullName>
    </recommendedName>
</protein>
<feature type="domain" description="COMM" evidence="1">
    <location>
        <begin position="17"/>
        <end position="84"/>
    </location>
</feature>